<dbReference type="EMBL" id="KN122104">
    <property type="protein sequence ID" value="KFO33246.1"/>
    <property type="molecule type" value="Genomic_DNA"/>
</dbReference>
<dbReference type="InterPro" id="IPR018114">
    <property type="entry name" value="TRYPSIN_HIS"/>
</dbReference>
<dbReference type="PANTHER" id="PTHR24253:SF159">
    <property type="entry name" value="SERINE PROTEASE 42"/>
    <property type="match status" value="1"/>
</dbReference>
<dbReference type="InterPro" id="IPR009003">
    <property type="entry name" value="Peptidase_S1_PA"/>
</dbReference>
<evidence type="ECO:0000256" key="4">
    <source>
        <dbReference type="ARBA" id="ARBA00022825"/>
    </source>
</evidence>
<feature type="chain" id="PRO_5001872609" evidence="9">
    <location>
        <begin position="25"/>
        <end position="313"/>
    </location>
</feature>
<dbReference type="SUPFAM" id="SSF50494">
    <property type="entry name" value="Trypsin-like serine proteases"/>
    <property type="match status" value="1"/>
</dbReference>
<keyword evidence="3 7" id="KW-0378">Hydrolase</keyword>
<dbReference type="InterPro" id="IPR033116">
    <property type="entry name" value="TRYPSIN_SER"/>
</dbReference>
<evidence type="ECO:0000256" key="7">
    <source>
        <dbReference type="RuleBase" id="RU363034"/>
    </source>
</evidence>
<dbReference type="SMART" id="SM00020">
    <property type="entry name" value="Tryp_SPc"/>
    <property type="match status" value="1"/>
</dbReference>
<reference evidence="11 12" key="1">
    <citation type="submission" date="2013-11" db="EMBL/GenBank/DDBJ databases">
        <title>The Damaraland mole rat (Fukomys damarensis) genome and evolution of African mole rats.</title>
        <authorList>
            <person name="Gladyshev V.N."/>
            <person name="Fang X."/>
        </authorList>
    </citation>
    <scope>NUCLEOTIDE SEQUENCE [LARGE SCALE GENOMIC DNA]</scope>
    <source>
        <tissue evidence="11">Liver</tissue>
    </source>
</reference>
<dbReference type="STRING" id="885580.ENSFDAP00000022089"/>
<evidence type="ECO:0000256" key="1">
    <source>
        <dbReference type="ARBA" id="ARBA00022670"/>
    </source>
</evidence>
<evidence type="ECO:0000256" key="5">
    <source>
        <dbReference type="ARBA" id="ARBA00023157"/>
    </source>
</evidence>
<evidence type="ECO:0000256" key="9">
    <source>
        <dbReference type="SAM" id="SignalP"/>
    </source>
</evidence>
<dbReference type="Proteomes" id="UP000028990">
    <property type="component" value="Unassembled WGS sequence"/>
</dbReference>
<feature type="region of interest" description="Disordered" evidence="8">
    <location>
        <begin position="25"/>
        <end position="50"/>
    </location>
</feature>
<accession>A0A091ED51</accession>
<keyword evidence="1 7" id="KW-0645">Protease</keyword>
<dbReference type="GO" id="GO:0004252">
    <property type="term" value="F:serine-type endopeptidase activity"/>
    <property type="evidence" value="ECO:0007669"/>
    <property type="project" value="InterPro"/>
</dbReference>
<dbReference type="eggNOG" id="KOG3627">
    <property type="taxonomic scope" value="Eukaryota"/>
</dbReference>
<evidence type="ECO:0000256" key="6">
    <source>
        <dbReference type="ARBA" id="ARBA00023180"/>
    </source>
</evidence>
<keyword evidence="6" id="KW-0325">Glycoprotein</keyword>
<dbReference type="PRINTS" id="PR00722">
    <property type="entry name" value="CHYMOTRYPSIN"/>
</dbReference>
<dbReference type="InterPro" id="IPR001254">
    <property type="entry name" value="Trypsin_dom"/>
</dbReference>
<dbReference type="CDD" id="cd00190">
    <property type="entry name" value="Tryp_SPc"/>
    <property type="match status" value="1"/>
</dbReference>
<organism evidence="11 12">
    <name type="scientific">Fukomys damarensis</name>
    <name type="common">Damaraland mole rat</name>
    <name type="synonym">Cryptomys damarensis</name>
    <dbReference type="NCBI Taxonomy" id="885580"/>
    <lineage>
        <taxon>Eukaryota</taxon>
        <taxon>Metazoa</taxon>
        <taxon>Chordata</taxon>
        <taxon>Craniata</taxon>
        <taxon>Vertebrata</taxon>
        <taxon>Euteleostomi</taxon>
        <taxon>Mammalia</taxon>
        <taxon>Eutheria</taxon>
        <taxon>Euarchontoglires</taxon>
        <taxon>Glires</taxon>
        <taxon>Rodentia</taxon>
        <taxon>Hystricomorpha</taxon>
        <taxon>Bathyergidae</taxon>
        <taxon>Fukomys</taxon>
    </lineage>
</organism>
<dbReference type="InterPro" id="IPR043504">
    <property type="entry name" value="Peptidase_S1_PA_chymotrypsin"/>
</dbReference>
<name>A0A091ED51_FUKDA</name>
<feature type="domain" description="Peptidase S1" evidence="10">
    <location>
        <begin position="62"/>
        <end position="289"/>
    </location>
</feature>
<protein>
    <submittedName>
        <fullName evidence="11">Serine protease 42</fullName>
    </submittedName>
</protein>
<evidence type="ECO:0000256" key="8">
    <source>
        <dbReference type="SAM" id="MobiDB-lite"/>
    </source>
</evidence>
<sequence>MESPACSSLRLLLWLLLLRPRLSADPRDSVTPPSPQSPSSSGTAPAPSPSEILSQACGQRRIVGGRPAAERKWPWQVSLQVQGEHVCGGSLISSRWVLTAAHCIFEHESPTAVEVRARDIVIHGEYSVFSSIFGAVFNDIALVLLSSPVNYSTHIQPVCLPAVSFQLEAGTECWVTGWGKRREEELPIMSPTQLQEVEVNIVDLEKCNKGLQKQMQTIFNMVRQGAICAYSEGKDACQGDSGGPLACEFNNTWVQMGVVSWGIGCGRKGLPGVYTDVRYYRDWIVRHMSRSTRWDSASFLIPCLCLLLHLAPW</sequence>
<dbReference type="AlphaFoldDB" id="A0A091ED51"/>
<evidence type="ECO:0000313" key="12">
    <source>
        <dbReference type="Proteomes" id="UP000028990"/>
    </source>
</evidence>
<keyword evidence="12" id="KW-1185">Reference proteome</keyword>
<dbReference type="Pfam" id="PF00089">
    <property type="entry name" value="Trypsin"/>
    <property type="match status" value="1"/>
</dbReference>
<dbReference type="GO" id="GO:0006508">
    <property type="term" value="P:proteolysis"/>
    <property type="evidence" value="ECO:0007669"/>
    <property type="project" value="UniProtKB-KW"/>
</dbReference>
<dbReference type="OMA" id="AHCVTGH"/>
<evidence type="ECO:0000256" key="3">
    <source>
        <dbReference type="ARBA" id="ARBA00022801"/>
    </source>
</evidence>
<keyword evidence="4 7" id="KW-0720">Serine protease</keyword>
<proteinExistence type="predicted"/>
<dbReference type="PROSITE" id="PS00134">
    <property type="entry name" value="TRYPSIN_HIS"/>
    <property type="match status" value="1"/>
</dbReference>
<dbReference type="FunFam" id="2.40.10.10:FF:000006">
    <property type="entry name" value="Serine proteinase stubble"/>
    <property type="match status" value="1"/>
</dbReference>
<evidence type="ECO:0000256" key="2">
    <source>
        <dbReference type="ARBA" id="ARBA00022729"/>
    </source>
</evidence>
<dbReference type="PANTHER" id="PTHR24253">
    <property type="entry name" value="TRANSMEMBRANE PROTEASE SERINE"/>
    <property type="match status" value="1"/>
</dbReference>
<dbReference type="InterPro" id="IPR001314">
    <property type="entry name" value="Peptidase_S1A"/>
</dbReference>
<dbReference type="Gene3D" id="2.40.10.10">
    <property type="entry name" value="Trypsin-like serine proteases"/>
    <property type="match status" value="3"/>
</dbReference>
<keyword evidence="5" id="KW-1015">Disulfide bond</keyword>
<keyword evidence="2 9" id="KW-0732">Signal</keyword>
<feature type="signal peptide" evidence="9">
    <location>
        <begin position="1"/>
        <end position="24"/>
    </location>
</feature>
<evidence type="ECO:0000259" key="10">
    <source>
        <dbReference type="PROSITE" id="PS50240"/>
    </source>
</evidence>
<dbReference type="PROSITE" id="PS50240">
    <property type="entry name" value="TRYPSIN_DOM"/>
    <property type="match status" value="1"/>
</dbReference>
<gene>
    <name evidence="11" type="ORF">H920_05434</name>
</gene>
<dbReference type="PROSITE" id="PS00135">
    <property type="entry name" value="TRYPSIN_SER"/>
    <property type="match status" value="1"/>
</dbReference>
<evidence type="ECO:0000313" key="11">
    <source>
        <dbReference type="EMBL" id="KFO33246.1"/>
    </source>
</evidence>